<accession>A0AAN6ZLN4</accession>
<evidence type="ECO:0000256" key="1">
    <source>
        <dbReference type="SAM" id="MobiDB-lite"/>
    </source>
</evidence>
<name>A0AAN6ZLN4_9PEZI</name>
<feature type="region of interest" description="Disordered" evidence="1">
    <location>
        <begin position="431"/>
        <end position="462"/>
    </location>
</feature>
<reference evidence="2" key="2">
    <citation type="submission" date="2023-05" db="EMBL/GenBank/DDBJ databases">
        <authorList>
            <consortium name="Lawrence Berkeley National Laboratory"/>
            <person name="Steindorff A."/>
            <person name="Hensen N."/>
            <person name="Bonometti L."/>
            <person name="Westerberg I."/>
            <person name="Brannstrom I.O."/>
            <person name="Guillou S."/>
            <person name="Cros-Aarteil S."/>
            <person name="Calhoun S."/>
            <person name="Haridas S."/>
            <person name="Kuo A."/>
            <person name="Mondo S."/>
            <person name="Pangilinan J."/>
            <person name="Riley R."/>
            <person name="Labutti K."/>
            <person name="Andreopoulos B."/>
            <person name="Lipzen A."/>
            <person name="Chen C."/>
            <person name="Yanf M."/>
            <person name="Daum C."/>
            <person name="Ng V."/>
            <person name="Clum A."/>
            <person name="Ohm R."/>
            <person name="Martin F."/>
            <person name="Silar P."/>
            <person name="Natvig D."/>
            <person name="Lalanne C."/>
            <person name="Gautier V."/>
            <person name="Ament-Velasquez S.L."/>
            <person name="Kruys A."/>
            <person name="Hutchinson M.I."/>
            <person name="Powell A.J."/>
            <person name="Barry K."/>
            <person name="Miller A.N."/>
            <person name="Grigoriev I.V."/>
            <person name="Debuchy R."/>
            <person name="Gladieux P."/>
            <person name="Thoren M.H."/>
            <person name="Johannesson H."/>
        </authorList>
    </citation>
    <scope>NUCLEOTIDE SEQUENCE</scope>
    <source>
        <strain evidence="2">CBS 141.50</strain>
    </source>
</reference>
<evidence type="ECO:0000313" key="2">
    <source>
        <dbReference type="EMBL" id="KAK4141846.1"/>
    </source>
</evidence>
<proteinExistence type="predicted"/>
<dbReference type="Proteomes" id="UP001302676">
    <property type="component" value="Unassembled WGS sequence"/>
</dbReference>
<feature type="compositionally biased region" description="Low complexity" evidence="1">
    <location>
        <begin position="444"/>
        <end position="461"/>
    </location>
</feature>
<reference evidence="2" key="1">
    <citation type="journal article" date="2023" name="Mol. Phylogenet. Evol.">
        <title>Genome-scale phylogeny and comparative genomics of the fungal order Sordariales.</title>
        <authorList>
            <person name="Hensen N."/>
            <person name="Bonometti L."/>
            <person name="Westerberg I."/>
            <person name="Brannstrom I.O."/>
            <person name="Guillou S."/>
            <person name="Cros-Aarteil S."/>
            <person name="Calhoun S."/>
            <person name="Haridas S."/>
            <person name="Kuo A."/>
            <person name="Mondo S."/>
            <person name="Pangilinan J."/>
            <person name="Riley R."/>
            <person name="LaButti K."/>
            <person name="Andreopoulos B."/>
            <person name="Lipzen A."/>
            <person name="Chen C."/>
            <person name="Yan M."/>
            <person name="Daum C."/>
            <person name="Ng V."/>
            <person name="Clum A."/>
            <person name="Steindorff A."/>
            <person name="Ohm R.A."/>
            <person name="Martin F."/>
            <person name="Silar P."/>
            <person name="Natvig D.O."/>
            <person name="Lalanne C."/>
            <person name="Gautier V."/>
            <person name="Ament-Velasquez S.L."/>
            <person name="Kruys A."/>
            <person name="Hutchinson M.I."/>
            <person name="Powell A.J."/>
            <person name="Barry K."/>
            <person name="Miller A.N."/>
            <person name="Grigoriev I.V."/>
            <person name="Debuchy R."/>
            <person name="Gladieux P."/>
            <person name="Hiltunen Thoren M."/>
            <person name="Johannesson H."/>
        </authorList>
    </citation>
    <scope>NUCLEOTIDE SEQUENCE</scope>
    <source>
        <strain evidence="2">CBS 141.50</strain>
    </source>
</reference>
<feature type="compositionally biased region" description="Low complexity" evidence="1">
    <location>
        <begin position="159"/>
        <end position="174"/>
    </location>
</feature>
<protein>
    <recommendedName>
        <fullName evidence="4">Acetylserotonin methytransferase-like protein</fullName>
    </recommendedName>
</protein>
<feature type="compositionally biased region" description="Low complexity" evidence="1">
    <location>
        <begin position="17"/>
        <end position="31"/>
    </location>
</feature>
<feature type="region of interest" description="Disordered" evidence="1">
    <location>
        <begin position="612"/>
        <end position="688"/>
    </location>
</feature>
<sequence length="737" mass="77359">MASPPSGGFSLFPNPNAAPRAQSRSQSRPRAGTPQEGRTRSSTEATPPRTGRRNSSAREGRQRNPSNNPWQHALDGAPRQPAAAVEYVAGPPTVPAAAVVAPAAVEPTVETCYSQPVTDAPQRCETAFSEAQTLVRSSSQRSRSSIAKPPIAYTTMGPSSTSASASASASASQSRQPAGEQTAIRSIFPQYNPEVPLAQQDYYPTQASPTHIPQSVISRPLYSPRSAAAAAAETASSSNAPGGGSRAGGAQQPANSGAVRWPPAMGQRNHQELLEPPAVNTTEELRGLWKVTNGWKATSFDSRNYCLKMTTSPDLPPSYTLSSSTGQPFYCLRVDPTSSSALVTLSRYDPNRPFKPAPNTSSSSAANASGAGGALSVSPNSGTSSPSPRASSSLSRYSNYPAVITTAAYTPSTTAPKYQKNWQEVLSTHLSPILPTSSSPPNPSNNDNTTTDPNPQDDPNNGLIAQLWPAAAARLVADRANDLTTVALAQAESARLVWDADSANYFLCHPALAVPFCVAIDRHPALSRTEYALEHLESPTLLARLVRDGTGQGWVEVDTGVAGKVEAVYLVDAAVAALVMVAHLDGKKHGSAGGGGGGISLGGGGAEMFDPPPGGSIYSVGGAGGNGDGRSKSQSSWRGISRASRRGEEEKKKKQKKQSKKDKKNGRKMEPFELDLESQDSDLGKDSEKDKVPGVLRALVKLITVTFKCFVWCATIVFKALIGILSVLTKCCGLGKL</sequence>
<feature type="compositionally biased region" description="Low complexity" evidence="1">
    <location>
        <begin position="136"/>
        <end position="145"/>
    </location>
</feature>
<organism evidence="2 3">
    <name type="scientific">Dichotomopilus funicola</name>
    <dbReference type="NCBI Taxonomy" id="1934379"/>
    <lineage>
        <taxon>Eukaryota</taxon>
        <taxon>Fungi</taxon>
        <taxon>Dikarya</taxon>
        <taxon>Ascomycota</taxon>
        <taxon>Pezizomycotina</taxon>
        <taxon>Sordariomycetes</taxon>
        <taxon>Sordariomycetidae</taxon>
        <taxon>Sordariales</taxon>
        <taxon>Chaetomiaceae</taxon>
        <taxon>Dichotomopilus</taxon>
    </lineage>
</organism>
<dbReference type="EMBL" id="MU853605">
    <property type="protein sequence ID" value="KAK4141846.1"/>
    <property type="molecule type" value="Genomic_DNA"/>
</dbReference>
<feature type="compositionally biased region" description="Low complexity" evidence="1">
    <location>
        <begin position="228"/>
        <end position="240"/>
    </location>
</feature>
<feature type="region of interest" description="Disordered" evidence="1">
    <location>
        <begin position="349"/>
        <end position="395"/>
    </location>
</feature>
<dbReference type="GeneID" id="87814453"/>
<comment type="caution">
    <text evidence="2">The sequence shown here is derived from an EMBL/GenBank/DDBJ whole genome shotgun (WGS) entry which is preliminary data.</text>
</comment>
<feature type="region of interest" description="Disordered" evidence="1">
    <location>
        <begin position="133"/>
        <end position="180"/>
    </location>
</feature>
<gene>
    <name evidence="2" type="ORF">C8A04DRAFT_13750</name>
</gene>
<feature type="region of interest" description="Disordered" evidence="1">
    <location>
        <begin position="1"/>
        <end position="84"/>
    </location>
</feature>
<feature type="region of interest" description="Disordered" evidence="1">
    <location>
        <begin position="228"/>
        <end position="263"/>
    </location>
</feature>
<keyword evidence="3" id="KW-1185">Reference proteome</keyword>
<evidence type="ECO:0008006" key="4">
    <source>
        <dbReference type="Google" id="ProtNLM"/>
    </source>
</evidence>
<feature type="compositionally biased region" description="Basic residues" evidence="1">
    <location>
        <begin position="653"/>
        <end position="666"/>
    </location>
</feature>
<evidence type="ECO:0000313" key="3">
    <source>
        <dbReference type="Proteomes" id="UP001302676"/>
    </source>
</evidence>
<dbReference type="AlphaFoldDB" id="A0AAN6ZLN4"/>
<dbReference type="RefSeq" id="XP_062635217.1">
    <property type="nucleotide sequence ID" value="XM_062777840.1"/>
</dbReference>
<feature type="compositionally biased region" description="Low complexity" evidence="1">
    <location>
        <begin position="361"/>
        <end position="395"/>
    </location>
</feature>